<evidence type="ECO:0000256" key="7">
    <source>
        <dbReference type="ARBA" id="ARBA00023170"/>
    </source>
</evidence>
<keyword evidence="6 9" id="KW-0472">Membrane</keyword>
<feature type="domain" description="G-protein coupled receptors family 1 profile" evidence="10">
    <location>
        <begin position="48"/>
        <end position="312"/>
    </location>
</feature>
<sequence length="391" mass="45446">MYNDEPDDDDIDYATHLFPNTIWIHKPFSEIIMKTSIILPVVVLGIFGNILIIHVLIHNRPMRTPTNLLIGNMAAADLLSLLIHPWVIMIYESFQNYELGPIVCRGESAVECSVLIASVISMSAITYDRLTAIVLPKETRLTLKGARIVMVITWLTGVLLSIPITLYRQYKERHWKNFVEMYCTENTLIINIYWYVMITVLVWLPLSIQIICYISIFIKLNKYEKVVQESLQNQHVSYKKRAARMMFVVTIMFMICRLPFTGLIIYRHQLIESKELGSNNNIMNQTKGGYHTLWFISKYLMYVNSSLNPIIYGVTNEKFRKAFKITEFSKWLFPSSDIITTKTNCHMKATQETSTRLSIFVFFKRKLKIQEELGMGKKKESTEKSGCIVYK</sequence>
<accession>A0A9P0P4Z1</accession>
<dbReference type="AlphaFoldDB" id="A0A9P0P4Z1"/>
<comment type="caution">
    <text evidence="11">The sequence shown here is derived from an EMBL/GenBank/DDBJ whole genome shotgun (WGS) entry which is preliminary data.</text>
</comment>
<keyword evidence="3 9" id="KW-0812">Transmembrane</keyword>
<evidence type="ECO:0000313" key="12">
    <source>
        <dbReference type="Proteomes" id="UP001152888"/>
    </source>
</evidence>
<evidence type="ECO:0000256" key="8">
    <source>
        <dbReference type="ARBA" id="ARBA00023224"/>
    </source>
</evidence>
<dbReference type="PANTHER" id="PTHR24235">
    <property type="entry name" value="NEUROPEPTIDE Y RECEPTOR"/>
    <property type="match status" value="1"/>
</dbReference>
<evidence type="ECO:0000313" key="11">
    <source>
        <dbReference type="EMBL" id="CAH1968960.1"/>
    </source>
</evidence>
<dbReference type="OrthoDB" id="9946013at2759"/>
<evidence type="ECO:0000256" key="5">
    <source>
        <dbReference type="ARBA" id="ARBA00023040"/>
    </source>
</evidence>
<dbReference type="SUPFAM" id="SSF81321">
    <property type="entry name" value="Family A G protein-coupled receptor-like"/>
    <property type="match status" value="1"/>
</dbReference>
<feature type="transmembrane region" description="Helical" evidence="9">
    <location>
        <begin position="37"/>
        <end position="57"/>
    </location>
</feature>
<evidence type="ECO:0000256" key="6">
    <source>
        <dbReference type="ARBA" id="ARBA00023136"/>
    </source>
</evidence>
<feature type="transmembrane region" description="Helical" evidence="9">
    <location>
        <begin position="192"/>
        <end position="218"/>
    </location>
</feature>
<reference evidence="11" key="1">
    <citation type="submission" date="2022-03" db="EMBL/GenBank/DDBJ databases">
        <authorList>
            <person name="Sayadi A."/>
        </authorList>
    </citation>
    <scope>NUCLEOTIDE SEQUENCE</scope>
</reference>
<dbReference type="Gene3D" id="1.20.1070.10">
    <property type="entry name" value="Rhodopsin 7-helix transmembrane proteins"/>
    <property type="match status" value="1"/>
</dbReference>
<feature type="transmembrane region" description="Helical" evidence="9">
    <location>
        <begin position="148"/>
        <end position="167"/>
    </location>
</feature>
<dbReference type="Pfam" id="PF00001">
    <property type="entry name" value="7tm_1"/>
    <property type="match status" value="1"/>
</dbReference>
<keyword evidence="8" id="KW-0807">Transducer</keyword>
<feature type="transmembrane region" description="Helical" evidence="9">
    <location>
        <begin position="69"/>
        <end position="88"/>
    </location>
</feature>
<name>A0A9P0P4Z1_ACAOB</name>
<evidence type="ECO:0000259" key="10">
    <source>
        <dbReference type="PROSITE" id="PS50262"/>
    </source>
</evidence>
<protein>
    <recommendedName>
        <fullName evidence="10">G-protein coupled receptors family 1 profile domain-containing protein</fullName>
    </recommendedName>
</protein>
<dbReference type="PRINTS" id="PR00237">
    <property type="entry name" value="GPCRRHODOPSN"/>
</dbReference>
<keyword evidence="5" id="KW-0297">G-protein coupled receptor</keyword>
<comment type="similarity">
    <text evidence="2">Belongs to the G-protein coupled receptor 1 family.</text>
</comment>
<proteinExistence type="inferred from homology"/>
<dbReference type="EMBL" id="CAKOFQ010006758">
    <property type="protein sequence ID" value="CAH1968960.1"/>
    <property type="molecule type" value="Genomic_DNA"/>
</dbReference>
<gene>
    <name evidence="11" type="ORF">ACAOBT_LOCUS8154</name>
</gene>
<dbReference type="InterPro" id="IPR017452">
    <property type="entry name" value="GPCR_Rhodpsn_7TM"/>
</dbReference>
<dbReference type="PANTHER" id="PTHR24235:SF12">
    <property type="entry name" value="G-PROTEIN COUPLED RECEPTORS FAMILY 1 PROFILE DOMAIN-CONTAINING PROTEIN"/>
    <property type="match status" value="1"/>
</dbReference>
<evidence type="ECO:0000256" key="1">
    <source>
        <dbReference type="ARBA" id="ARBA00004141"/>
    </source>
</evidence>
<feature type="transmembrane region" description="Helical" evidence="9">
    <location>
        <begin position="245"/>
        <end position="266"/>
    </location>
</feature>
<evidence type="ECO:0000256" key="3">
    <source>
        <dbReference type="ARBA" id="ARBA00022692"/>
    </source>
</evidence>
<dbReference type="Proteomes" id="UP001152888">
    <property type="component" value="Unassembled WGS sequence"/>
</dbReference>
<evidence type="ECO:0000256" key="9">
    <source>
        <dbReference type="SAM" id="Phobius"/>
    </source>
</evidence>
<dbReference type="PROSITE" id="PS50262">
    <property type="entry name" value="G_PROTEIN_RECEP_F1_2"/>
    <property type="match status" value="1"/>
</dbReference>
<evidence type="ECO:0000256" key="4">
    <source>
        <dbReference type="ARBA" id="ARBA00022989"/>
    </source>
</evidence>
<dbReference type="GO" id="GO:0016020">
    <property type="term" value="C:membrane"/>
    <property type="evidence" value="ECO:0007669"/>
    <property type="project" value="UniProtKB-SubCell"/>
</dbReference>
<dbReference type="InterPro" id="IPR000276">
    <property type="entry name" value="GPCR_Rhodpsn"/>
</dbReference>
<keyword evidence="12" id="KW-1185">Reference proteome</keyword>
<dbReference type="SMART" id="SM01381">
    <property type="entry name" value="7TM_GPCR_Srsx"/>
    <property type="match status" value="1"/>
</dbReference>
<dbReference type="GO" id="GO:0004930">
    <property type="term" value="F:G protein-coupled receptor activity"/>
    <property type="evidence" value="ECO:0007669"/>
    <property type="project" value="UniProtKB-KW"/>
</dbReference>
<comment type="subcellular location">
    <subcellularLocation>
        <location evidence="1">Membrane</location>
        <topology evidence="1">Multi-pass membrane protein</topology>
    </subcellularLocation>
</comment>
<organism evidence="11 12">
    <name type="scientific">Acanthoscelides obtectus</name>
    <name type="common">Bean weevil</name>
    <name type="synonym">Bruchus obtectus</name>
    <dbReference type="NCBI Taxonomy" id="200917"/>
    <lineage>
        <taxon>Eukaryota</taxon>
        <taxon>Metazoa</taxon>
        <taxon>Ecdysozoa</taxon>
        <taxon>Arthropoda</taxon>
        <taxon>Hexapoda</taxon>
        <taxon>Insecta</taxon>
        <taxon>Pterygota</taxon>
        <taxon>Neoptera</taxon>
        <taxon>Endopterygota</taxon>
        <taxon>Coleoptera</taxon>
        <taxon>Polyphaga</taxon>
        <taxon>Cucujiformia</taxon>
        <taxon>Chrysomeloidea</taxon>
        <taxon>Chrysomelidae</taxon>
        <taxon>Bruchinae</taxon>
        <taxon>Bruchini</taxon>
        <taxon>Acanthoscelides</taxon>
    </lineage>
</organism>
<keyword evidence="4 9" id="KW-1133">Transmembrane helix</keyword>
<keyword evidence="7" id="KW-0675">Receptor</keyword>
<evidence type="ECO:0000256" key="2">
    <source>
        <dbReference type="ARBA" id="ARBA00010663"/>
    </source>
</evidence>